<dbReference type="EMBL" id="JANZXA010000013">
    <property type="protein sequence ID" value="MCT2401304.1"/>
    <property type="molecule type" value="Genomic_DNA"/>
</dbReference>
<comment type="caution">
    <text evidence="2">The sequence shown here is derived from an EMBL/GenBank/DDBJ whole genome shotgun (WGS) entry which is preliminary data.</text>
</comment>
<dbReference type="RefSeq" id="WP_260047323.1">
    <property type="nucleotide sequence ID" value="NZ_JANZXA010000013.1"/>
</dbReference>
<evidence type="ECO:0000313" key="2">
    <source>
        <dbReference type="EMBL" id="MCT2401304.1"/>
    </source>
</evidence>
<proteinExistence type="predicted"/>
<organism evidence="2 3">
    <name type="scientific">Novosphingobium mangrovi</name>
    <name type="common">ex Huang et al. 2023</name>
    <dbReference type="NCBI Taxonomy" id="2976432"/>
    <lineage>
        <taxon>Bacteria</taxon>
        <taxon>Pseudomonadati</taxon>
        <taxon>Pseudomonadota</taxon>
        <taxon>Alphaproteobacteria</taxon>
        <taxon>Sphingomonadales</taxon>
        <taxon>Sphingomonadaceae</taxon>
        <taxon>Novosphingobium</taxon>
    </lineage>
</organism>
<protein>
    <recommendedName>
        <fullName evidence="4">Rap1a immunity protein domain-containing protein</fullName>
    </recommendedName>
</protein>
<dbReference type="Proteomes" id="UP001165583">
    <property type="component" value="Unassembled WGS sequence"/>
</dbReference>
<name>A0ABT2I906_9SPHN</name>
<evidence type="ECO:0000313" key="3">
    <source>
        <dbReference type="Proteomes" id="UP001165583"/>
    </source>
</evidence>
<reference evidence="2" key="1">
    <citation type="submission" date="2022-09" db="EMBL/GenBank/DDBJ databases">
        <title>Novosphingobium sp. Nov., a polycyclic aromatic hydrocarbon-degrading bacterium isolated form mangrove sediments in HongKong.</title>
        <authorList>
            <person name="Hu Z."/>
        </authorList>
    </citation>
    <scope>NUCLEOTIDE SEQUENCE</scope>
    <source>
        <strain evidence="2">HK4-1</strain>
    </source>
</reference>
<feature type="region of interest" description="Disordered" evidence="1">
    <location>
        <begin position="98"/>
        <end position="120"/>
    </location>
</feature>
<keyword evidence="3" id="KW-1185">Reference proteome</keyword>
<evidence type="ECO:0000256" key="1">
    <source>
        <dbReference type="SAM" id="MobiDB-lite"/>
    </source>
</evidence>
<gene>
    <name evidence="2" type="ORF">NZK81_17270</name>
</gene>
<feature type="compositionally biased region" description="Basic and acidic residues" evidence="1">
    <location>
        <begin position="111"/>
        <end position="120"/>
    </location>
</feature>
<sequence length="120" mass="12817">MLAGLVAAAALTAMEPAIENDLRCIGIFALAASRHEEMSQSEQAGVTGALMYYVGRIEGRRPDFRLEDSLADLLRSPAYLEGLADDARRCGAEMKAKGQQLSDLGKAMKQTGKESPAEGD</sequence>
<accession>A0ABT2I906</accession>
<evidence type="ECO:0008006" key="4">
    <source>
        <dbReference type="Google" id="ProtNLM"/>
    </source>
</evidence>